<dbReference type="AlphaFoldDB" id="A0A9D4IP49"/>
<reference evidence="1" key="1">
    <citation type="journal article" date="2019" name="bioRxiv">
        <title>The Genome of the Zebra Mussel, Dreissena polymorpha: A Resource for Invasive Species Research.</title>
        <authorList>
            <person name="McCartney M.A."/>
            <person name="Auch B."/>
            <person name="Kono T."/>
            <person name="Mallez S."/>
            <person name="Zhang Y."/>
            <person name="Obille A."/>
            <person name="Becker A."/>
            <person name="Abrahante J.E."/>
            <person name="Garbe J."/>
            <person name="Badalamenti J.P."/>
            <person name="Herman A."/>
            <person name="Mangelson H."/>
            <person name="Liachko I."/>
            <person name="Sullivan S."/>
            <person name="Sone E.D."/>
            <person name="Koren S."/>
            <person name="Silverstein K.A.T."/>
            <person name="Beckman K.B."/>
            <person name="Gohl D.M."/>
        </authorList>
    </citation>
    <scope>NUCLEOTIDE SEQUENCE</scope>
    <source>
        <strain evidence="1">Duluth1</strain>
        <tissue evidence="1">Whole animal</tissue>
    </source>
</reference>
<keyword evidence="2" id="KW-1185">Reference proteome</keyword>
<sequence length="154" mass="17474">MISEQNYNGTYDKDMCAYLKKINTTSWAYYRSKTQTTASSHLEYLNHKSVWHNPSFSKFSSGLQDTLCEATIMELNGCVNTRCQYIEPVTDGNVMDPLILDGNEFLLYETSSNSELYEATLIESRQLPSPLHLATEKSVQNSSSCADLFEGERK</sequence>
<proteinExistence type="predicted"/>
<organism evidence="1 2">
    <name type="scientific">Dreissena polymorpha</name>
    <name type="common">Zebra mussel</name>
    <name type="synonym">Mytilus polymorpha</name>
    <dbReference type="NCBI Taxonomy" id="45954"/>
    <lineage>
        <taxon>Eukaryota</taxon>
        <taxon>Metazoa</taxon>
        <taxon>Spiralia</taxon>
        <taxon>Lophotrochozoa</taxon>
        <taxon>Mollusca</taxon>
        <taxon>Bivalvia</taxon>
        <taxon>Autobranchia</taxon>
        <taxon>Heteroconchia</taxon>
        <taxon>Euheterodonta</taxon>
        <taxon>Imparidentia</taxon>
        <taxon>Neoheterodontei</taxon>
        <taxon>Myida</taxon>
        <taxon>Dreissenoidea</taxon>
        <taxon>Dreissenidae</taxon>
        <taxon>Dreissena</taxon>
    </lineage>
</organism>
<evidence type="ECO:0000313" key="1">
    <source>
        <dbReference type="EMBL" id="KAH3779932.1"/>
    </source>
</evidence>
<dbReference type="EMBL" id="JAIWYP010000008">
    <property type="protein sequence ID" value="KAH3779932.1"/>
    <property type="molecule type" value="Genomic_DNA"/>
</dbReference>
<accession>A0A9D4IP49</accession>
<name>A0A9D4IP49_DREPO</name>
<comment type="caution">
    <text evidence="1">The sequence shown here is derived from an EMBL/GenBank/DDBJ whole genome shotgun (WGS) entry which is preliminary data.</text>
</comment>
<evidence type="ECO:0000313" key="2">
    <source>
        <dbReference type="Proteomes" id="UP000828390"/>
    </source>
</evidence>
<reference evidence="1" key="2">
    <citation type="submission" date="2020-11" db="EMBL/GenBank/DDBJ databases">
        <authorList>
            <person name="McCartney M.A."/>
            <person name="Auch B."/>
            <person name="Kono T."/>
            <person name="Mallez S."/>
            <person name="Becker A."/>
            <person name="Gohl D.M."/>
            <person name="Silverstein K.A.T."/>
            <person name="Koren S."/>
            <person name="Bechman K.B."/>
            <person name="Herman A."/>
            <person name="Abrahante J.E."/>
            <person name="Garbe J."/>
        </authorList>
    </citation>
    <scope>NUCLEOTIDE SEQUENCE</scope>
    <source>
        <strain evidence="1">Duluth1</strain>
        <tissue evidence="1">Whole animal</tissue>
    </source>
</reference>
<dbReference type="Proteomes" id="UP000828390">
    <property type="component" value="Unassembled WGS sequence"/>
</dbReference>
<protein>
    <submittedName>
        <fullName evidence="1">Uncharacterized protein</fullName>
    </submittedName>
</protein>
<gene>
    <name evidence="1" type="ORF">DPMN_157741</name>
</gene>